<accession>A0A7M2WXR9</accession>
<protein>
    <submittedName>
        <fullName evidence="2">Uncharacterized protein</fullName>
    </submittedName>
</protein>
<dbReference type="RefSeq" id="WP_206292341.1">
    <property type="nucleotide sequence ID" value="NZ_CP063458.1"/>
</dbReference>
<organism evidence="2 3">
    <name type="scientific">Humisphaera borealis</name>
    <dbReference type="NCBI Taxonomy" id="2807512"/>
    <lineage>
        <taxon>Bacteria</taxon>
        <taxon>Pseudomonadati</taxon>
        <taxon>Planctomycetota</taxon>
        <taxon>Phycisphaerae</taxon>
        <taxon>Tepidisphaerales</taxon>
        <taxon>Tepidisphaeraceae</taxon>
        <taxon>Humisphaera</taxon>
    </lineage>
</organism>
<dbReference type="KEGG" id="hbs:IPV69_24395"/>
<dbReference type="Proteomes" id="UP000593765">
    <property type="component" value="Chromosome"/>
</dbReference>
<reference evidence="2 3" key="1">
    <citation type="submission" date="2020-10" db="EMBL/GenBank/DDBJ databases">
        <title>Wide distribution of Phycisphaera-like planctomycetes from WD2101 soil group in peatlands and genome analysis of the first cultivated representative.</title>
        <authorList>
            <person name="Dedysh S.N."/>
            <person name="Beletsky A.V."/>
            <person name="Ivanova A."/>
            <person name="Kulichevskaya I.S."/>
            <person name="Suzina N.E."/>
            <person name="Philippov D.A."/>
            <person name="Rakitin A.L."/>
            <person name="Mardanov A.V."/>
            <person name="Ravin N.V."/>
        </authorList>
    </citation>
    <scope>NUCLEOTIDE SEQUENCE [LARGE SCALE GENOMIC DNA]</scope>
    <source>
        <strain evidence="2 3">M1803</strain>
    </source>
</reference>
<proteinExistence type="predicted"/>
<name>A0A7M2WXR9_9BACT</name>
<gene>
    <name evidence="2" type="ORF">IPV69_24395</name>
</gene>
<feature type="compositionally biased region" description="Basic and acidic residues" evidence="1">
    <location>
        <begin position="59"/>
        <end position="70"/>
    </location>
</feature>
<dbReference type="EMBL" id="CP063458">
    <property type="protein sequence ID" value="QOV89310.1"/>
    <property type="molecule type" value="Genomic_DNA"/>
</dbReference>
<sequence>MHKPTDPQHPVSPPDPAESYERAKPHKASPQGTLDGPNPPVHETPDKHGPEGMTGRKANRPESDGSETGK</sequence>
<dbReference type="AlphaFoldDB" id="A0A7M2WXR9"/>
<evidence type="ECO:0000313" key="2">
    <source>
        <dbReference type="EMBL" id="QOV89310.1"/>
    </source>
</evidence>
<evidence type="ECO:0000256" key="1">
    <source>
        <dbReference type="SAM" id="MobiDB-lite"/>
    </source>
</evidence>
<feature type="region of interest" description="Disordered" evidence="1">
    <location>
        <begin position="1"/>
        <end position="70"/>
    </location>
</feature>
<evidence type="ECO:0000313" key="3">
    <source>
        <dbReference type="Proteomes" id="UP000593765"/>
    </source>
</evidence>
<keyword evidence="3" id="KW-1185">Reference proteome</keyword>